<dbReference type="Proteomes" id="UP000469159">
    <property type="component" value="Unassembled WGS sequence"/>
</dbReference>
<dbReference type="AlphaFoldDB" id="A0A6I4UVR2"/>
<accession>A0A6I4UVR2</accession>
<dbReference type="SUPFAM" id="SSF52540">
    <property type="entry name" value="P-loop containing nucleoside triphosphate hydrolases"/>
    <property type="match status" value="1"/>
</dbReference>
<evidence type="ECO:0000313" key="2">
    <source>
        <dbReference type="Proteomes" id="UP000469159"/>
    </source>
</evidence>
<sequence>MSSESIGALIEAERLPDDYAEVVEQYWRPLAEEIARRKDGKRPLLVGINGAQGSGKSTVCRFLEVLLGERGLVAVTLSLDDLYLTRAERRALAASVHPLFATRGVPGTHDVPLGMAVLDRLLAGEPADLPRFDKAADDRDSASRHVPGPVDVVLFEGWCIGAAPQPSYALGEPLNGLERDEDPDGTWRREVNRRLATDYAELFARIDLLIMLEVRDFEAVRANRRLQEEKLGAGPAVMDQAALDRFLAHYQRLTEHMFAELPARADILVEIGRDQRPLRLSTRGQTL</sequence>
<comment type="caution">
    <text evidence="1">The sequence shown here is derived from an EMBL/GenBank/DDBJ whole genome shotgun (WGS) entry which is preliminary data.</text>
</comment>
<dbReference type="InterPro" id="IPR027417">
    <property type="entry name" value="P-loop_NTPase"/>
</dbReference>
<gene>
    <name evidence="1" type="ORF">GRI75_07765</name>
</gene>
<proteinExistence type="predicted"/>
<keyword evidence="2" id="KW-1185">Reference proteome</keyword>
<protein>
    <submittedName>
        <fullName evidence="1">Kinase</fullName>
    </submittedName>
</protein>
<dbReference type="PANTHER" id="PTHR10285">
    <property type="entry name" value="URIDINE KINASE"/>
    <property type="match status" value="1"/>
</dbReference>
<dbReference type="EMBL" id="WTYK01000004">
    <property type="protein sequence ID" value="MXP41537.1"/>
    <property type="molecule type" value="Genomic_DNA"/>
</dbReference>
<dbReference type="OrthoDB" id="455474at2"/>
<dbReference type="RefSeq" id="WP_160746403.1">
    <property type="nucleotide sequence ID" value="NZ_WTYK01000004.1"/>
</dbReference>
<dbReference type="Gene3D" id="3.40.50.300">
    <property type="entry name" value="P-loop containing nucleotide triphosphate hydrolases"/>
    <property type="match status" value="1"/>
</dbReference>
<reference evidence="1 2" key="1">
    <citation type="submission" date="2019-12" db="EMBL/GenBank/DDBJ databases">
        <title>Genomic-based taxomic classification of the family Erythrobacteraceae.</title>
        <authorList>
            <person name="Xu L."/>
        </authorList>
    </citation>
    <scope>NUCLEOTIDE SEQUENCE [LARGE SCALE GENOMIC DNA]</scope>
    <source>
        <strain evidence="1 2">MCCC 1K02066</strain>
    </source>
</reference>
<organism evidence="1 2">
    <name type="scientific">Croceibacterium soli</name>
    <dbReference type="NCBI Taxonomy" id="1739690"/>
    <lineage>
        <taxon>Bacteria</taxon>
        <taxon>Pseudomonadati</taxon>
        <taxon>Pseudomonadota</taxon>
        <taxon>Alphaproteobacteria</taxon>
        <taxon>Sphingomonadales</taxon>
        <taxon>Erythrobacteraceae</taxon>
        <taxon>Croceibacterium</taxon>
    </lineage>
</organism>
<keyword evidence="1" id="KW-0418">Kinase</keyword>
<keyword evidence="1" id="KW-0808">Transferase</keyword>
<evidence type="ECO:0000313" key="1">
    <source>
        <dbReference type="EMBL" id="MXP41537.1"/>
    </source>
</evidence>
<name>A0A6I4UVR2_9SPHN</name>
<dbReference type="GO" id="GO:0016301">
    <property type="term" value="F:kinase activity"/>
    <property type="evidence" value="ECO:0007669"/>
    <property type="project" value="UniProtKB-KW"/>
</dbReference>